<sequence length="179" mass="20475">MASRLWIWSFVFVLSVIVPSFAGASASENEDSQSKEFVLTLDHSNFFEIVAKHDFIVVDFYAPWCYWSKKLAPEYEKAASVLSLYDPPITLAKVDASEEKNKGIASKFKIQGYPTIKILRNGGNHTQDYYGPRDADAFVAYFIKQRSPASSEIKSTEDFNIEDRYIEMIYEKNNNNVNK</sequence>
<reference evidence="1 2" key="1">
    <citation type="journal article" date="2022" name="Plant J.">
        <title>Chromosome-level genome of Camellia lanceoleosa provides a valuable resource for understanding genome evolution and self-incompatibility.</title>
        <authorList>
            <person name="Gong W."/>
            <person name="Xiao S."/>
            <person name="Wang L."/>
            <person name="Liao Z."/>
            <person name="Chang Y."/>
            <person name="Mo W."/>
            <person name="Hu G."/>
            <person name="Li W."/>
            <person name="Zhao G."/>
            <person name="Zhu H."/>
            <person name="Hu X."/>
            <person name="Ji K."/>
            <person name="Xiang X."/>
            <person name="Song Q."/>
            <person name="Yuan D."/>
            <person name="Jin S."/>
            <person name="Zhang L."/>
        </authorList>
    </citation>
    <scope>NUCLEOTIDE SEQUENCE [LARGE SCALE GENOMIC DNA]</scope>
    <source>
        <strain evidence="1">SQ_2022a</strain>
    </source>
</reference>
<dbReference type="EMBL" id="CM045766">
    <property type="protein sequence ID" value="KAI8005163.1"/>
    <property type="molecule type" value="Genomic_DNA"/>
</dbReference>
<protein>
    <submittedName>
        <fullName evidence="1">Protein disulfide-isomerase</fullName>
    </submittedName>
</protein>
<gene>
    <name evidence="1" type="ORF">LOK49_LG08G01583</name>
</gene>
<name>A0ACC0GVA2_9ERIC</name>
<organism evidence="1 2">
    <name type="scientific">Camellia lanceoleosa</name>
    <dbReference type="NCBI Taxonomy" id="1840588"/>
    <lineage>
        <taxon>Eukaryota</taxon>
        <taxon>Viridiplantae</taxon>
        <taxon>Streptophyta</taxon>
        <taxon>Embryophyta</taxon>
        <taxon>Tracheophyta</taxon>
        <taxon>Spermatophyta</taxon>
        <taxon>Magnoliopsida</taxon>
        <taxon>eudicotyledons</taxon>
        <taxon>Gunneridae</taxon>
        <taxon>Pentapetalae</taxon>
        <taxon>asterids</taxon>
        <taxon>Ericales</taxon>
        <taxon>Theaceae</taxon>
        <taxon>Camellia</taxon>
    </lineage>
</organism>
<comment type="caution">
    <text evidence="1">The sequence shown here is derived from an EMBL/GenBank/DDBJ whole genome shotgun (WGS) entry which is preliminary data.</text>
</comment>
<proteinExistence type="predicted"/>
<dbReference type="Proteomes" id="UP001060215">
    <property type="component" value="Chromosome 9"/>
</dbReference>
<accession>A0ACC0GVA2</accession>
<keyword evidence="2" id="KW-1185">Reference proteome</keyword>
<evidence type="ECO:0000313" key="1">
    <source>
        <dbReference type="EMBL" id="KAI8005163.1"/>
    </source>
</evidence>
<evidence type="ECO:0000313" key="2">
    <source>
        <dbReference type="Proteomes" id="UP001060215"/>
    </source>
</evidence>